<proteinExistence type="predicted"/>
<reference evidence="1" key="1">
    <citation type="submission" date="2022-06" db="EMBL/GenBank/DDBJ databases">
        <title>Genome Sequence of Candolleomyces eurysporus.</title>
        <authorList>
            <person name="Buettner E."/>
        </authorList>
    </citation>
    <scope>NUCLEOTIDE SEQUENCE</scope>
    <source>
        <strain evidence="1">VTCC 930004</strain>
    </source>
</reference>
<protein>
    <submittedName>
        <fullName evidence="1">Uncharacterized protein</fullName>
    </submittedName>
</protein>
<comment type="caution">
    <text evidence="1">The sequence shown here is derived from an EMBL/GenBank/DDBJ whole genome shotgun (WGS) entry which is preliminary data.</text>
</comment>
<keyword evidence="2" id="KW-1185">Reference proteome</keyword>
<evidence type="ECO:0000313" key="2">
    <source>
        <dbReference type="Proteomes" id="UP001140091"/>
    </source>
</evidence>
<evidence type="ECO:0000313" key="1">
    <source>
        <dbReference type="EMBL" id="KAJ2935955.1"/>
    </source>
</evidence>
<accession>A0A9W8JJQ5</accession>
<name>A0A9W8JJQ5_9AGAR</name>
<dbReference type="Proteomes" id="UP001140091">
    <property type="component" value="Unassembled WGS sequence"/>
</dbReference>
<sequence>MSSDRLLTNTNLLADFVLRDEVKRLLNCSSGDFSDVGPTLQMMLDSADAQEATSATAPASPELRSRWSPRYGFLGFVHFALRF</sequence>
<gene>
    <name evidence="1" type="ORF">H1R20_g1139</name>
</gene>
<organism evidence="1 2">
    <name type="scientific">Candolleomyces eurysporus</name>
    <dbReference type="NCBI Taxonomy" id="2828524"/>
    <lineage>
        <taxon>Eukaryota</taxon>
        <taxon>Fungi</taxon>
        <taxon>Dikarya</taxon>
        <taxon>Basidiomycota</taxon>
        <taxon>Agaricomycotina</taxon>
        <taxon>Agaricomycetes</taxon>
        <taxon>Agaricomycetidae</taxon>
        <taxon>Agaricales</taxon>
        <taxon>Agaricineae</taxon>
        <taxon>Psathyrellaceae</taxon>
        <taxon>Candolleomyces</taxon>
    </lineage>
</organism>
<feature type="non-terminal residue" evidence="1">
    <location>
        <position position="83"/>
    </location>
</feature>
<dbReference type="EMBL" id="JANBPK010000244">
    <property type="protein sequence ID" value="KAJ2935955.1"/>
    <property type="molecule type" value="Genomic_DNA"/>
</dbReference>
<dbReference type="AlphaFoldDB" id="A0A9W8JJQ5"/>